<organism evidence="3 4">
    <name type="scientific">Furfurilactobacillus siliginis</name>
    <dbReference type="NCBI Taxonomy" id="348151"/>
    <lineage>
        <taxon>Bacteria</taxon>
        <taxon>Bacillati</taxon>
        <taxon>Bacillota</taxon>
        <taxon>Bacilli</taxon>
        <taxon>Lactobacillales</taxon>
        <taxon>Lactobacillaceae</taxon>
        <taxon>Furfurilactobacillus</taxon>
    </lineage>
</organism>
<dbReference type="AlphaFoldDB" id="A0A0R2L5Y9"/>
<evidence type="ECO:0000259" key="1">
    <source>
        <dbReference type="Pfam" id="PF01521"/>
    </source>
</evidence>
<protein>
    <recommendedName>
        <fullName evidence="1">Core domain-containing protein</fullName>
    </recommendedName>
</protein>
<accession>A0A0R2L5Y9</accession>
<keyword evidence="4" id="KW-1185">Reference proteome</keyword>
<evidence type="ECO:0000313" key="5">
    <source>
        <dbReference type="Proteomes" id="UP000321429"/>
    </source>
</evidence>
<reference evidence="2 5" key="2">
    <citation type="submission" date="2019-07" db="EMBL/GenBank/DDBJ databases">
        <title>Whole genome shotgun sequence of Lactobacillus siliginis NBRC 101315.</title>
        <authorList>
            <person name="Hosoyama A."/>
            <person name="Uohara A."/>
            <person name="Ohji S."/>
            <person name="Ichikawa N."/>
        </authorList>
    </citation>
    <scope>NUCLEOTIDE SEQUENCE [LARGE SCALE GENOMIC DNA]</scope>
    <source>
        <strain evidence="2 5">NBRC 101315</strain>
    </source>
</reference>
<reference evidence="3 4" key="1">
    <citation type="journal article" date="2015" name="Genome Announc.">
        <title>Expanding the biotechnology potential of lactobacilli through comparative genomics of 213 strains and associated genera.</title>
        <authorList>
            <person name="Sun Z."/>
            <person name="Harris H.M."/>
            <person name="McCann A."/>
            <person name="Guo C."/>
            <person name="Argimon S."/>
            <person name="Zhang W."/>
            <person name="Yang X."/>
            <person name="Jeffery I.B."/>
            <person name="Cooney J.C."/>
            <person name="Kagawa T.F."/>
            <person name="Liu W."/>
            <person name="Song Y."/>
            <person name="Salvetti E."/>
            <person name="Wrobel A."/>
            <person name="Rasinkangas P."/>
            <person name="Parkhill J."/>
            <person name="Rea M.C."/>
            <person name="O'Sullivan O."/>
            <person name="Ritari J."/>
            <person name="Douillard F.P."/>
            <person name="Paul Ross R."/>
            <person name="Yang R."/>
            <person name="Briner A.E."/>
            <person name="Felis G.E."/>
            <person name="de Vos W.M."/>
            <person name="Barrangou R."/>
            <person name="Klaenhammer T.R."/>
            <person name="Caufield P.W."/>
            <person name="Cui Y."/>
            <person name="Zhang H."/>
            <person name="O'Toole P.W."/>
        </authorList>
    </citation>
    <scope>NUCLEOTIDE SEQUENCE [LARGE SCALE GENOMIC DNA]</scope>
    <source>
        <strain evidence="3 4">DSM 22696</strain>
    </source>
</reference>
<dbReference type="SUPFAM" id="SSF89360">
    <property type="entry name" value="HesB-like domain"/>
    <property type="match status" value="1"/>
</dbReference>
<dbReference type="Pfam" id="PF01521">
    <property type="entry name" value="Fe-S_biosyn"/>
    <property type="match status" value="1"/>
</dbReference>
<sequence>MADEIKSITFDEAVTEKLQPLLDHGNRLLLSYDDGVGPYSHHGLMALQVSFQFVVVGADANVDDYQAALTSALGPVLYKGYSGEFLGQDLHASFNKLMHTIRLTDAGEQIDDNVEVVVDESAAK</sequence>
<feature type="domain" description="Core" evidence="1">
    <location>
        <begin position="7"/>
        <end position="117"/>
    </location>
</feature>
<proteinExistence type="predicted"/>
<dbReference type="RefSeq" id="WP_057808932.1">
    <property type="nucleotide sequence ID" value="NZ_BJUD01000001.1"/>
</dbReference>
<evidence type="ECO:0000313" key="4">
    <source>
        <dbReference type="Proteomes" id="UP000051139"/>
    </source>
</evidence>
<comment type="caution">
    <text evidence="3">The sequence shown here is derived from an EMBL/GenBank/DDBJ whole genome shotgun (WGS) entry which is preliminary data.</text>
</comment>
<name>A0A0R2L5Y9_9LACO</name>
<evidence type="ECO:0000313" key="2">
    <source>
        <dbReference type="EMBL" id="GEK27753.1"/>
    </source>
</evidence>
<dbReference type="Proteomes" id="UP000051139">
    <property type="component" value="Unassembled WGS sequence"/>
</dbReference>
<evidence type="ECO:0000313" key="3">
    <source>
        <dbReference type="EMBL" id="KRN96994.1"/>
    </source>
</evidence>
<dbReference type="PATRIC" id="fig|348151.3.peg.895"/>
<dbReference type="InterPro" id="IPR000361">
    <property type="entry name" value="ATAP_core_dom"/>
</dbReference>
<dbReference type="Gene3D" id="2.60.300.12">
    <property type="entry name" value="HesB-like domain"/>
    <property type="match status" value="1"/>
</dbReference>
<dbReference type="EMBL" id="BJUD01000001">
    <property type="protein sequence ID" value="GEK27753.1"/>
    <property type="molecule type" value="Genomic_DNA"/>
</dbReference>
<dbReference type="Proteomes" id="UP000321429">
    <property type="component" value="Unassembled WGS sequence"/>
</dbReference>
<dbReference type="EMBL" id="JQCB01000002">
    <property type="protein sequence ID" value="KRN96994.1"/>
    <property type="molecule type" value="Genomic_DNA"/>
</dbReference>
<dbReference type="InterPro" id="IPR035903">
    <property type="entry name" value="HesB-like_dom_sf"/>
</dbReference>
<dbReference type="STRING" id="348151.IV55_GL000870"/>
<gene>
    <name evidence="3" type="ORF">IV55_GL000870</name>
    <name evidence="2" type="ORF">LSI01_00640</name>
</gene>